<dbReference type="AlphaFoldDB" id="A0A382C4E3"/>
<dbReference type="InterPro" id="IPR036196">
    <property type="entry name" value="Ptyr_pPase_sf"/>
</dbReference>
<dbReference type="SUPFAM" id="SSF52788">
    <property type="entry name" value="Phosphotyrosine protein phosphatases I"/>
    <property type="match status" value="1"/>
</dbReference>
<protein>
    <recommendedName>
        <fullName evidence="2">Phosphotyrosine protein phosphatase I domain-containing protein</fullName>
    </recommendedName>
</protein>
<sequence>MDQKIYGVPFLCTGNSTCSILVEAILNRTGDGQFKAYSAGSFPKGEATLQL</sequence>
<name>A0A382C4E3_9ZZZZ</name>
<evidence type="ECO:0000313" key="1">
    <source>
        <dbReference type="EMBL" id="SVB20754.1"/>
    </source>
</evidence>
<accession>A0A382C4E3</accession>
<dbReference type="Gene3D" id="3.40.50.2300">
    <property type="match status" value="1"/>
</dbReference>
<proteinExistence type="predicted"/>
<evidence type="ECO:0008006" key="2">
    <source>
        <dbReference type="Google" id="ProtNLM"/>
    </source>
</evidence>
<organism evidence="1">
    <name type="scientific">marine metagenome</name>
    <dbReference type="NCBI Taxonomy" id="408172"/>
    <lineage>
        <taxon>unclassified sequences</taxon>
        <taxon>metagenomes</taxon>
        <taxon>ecological metagenomes</taxon>
    </lineage>
</organism>
<reference evidence="1" key="1">
    <citation type="submission" date="2018-05" db="EMBL/GenBank/DDBJ databases">
        <authorList>
            <person name="Lanie J.A."/>
            <person name="Ng W.-L."/>
            <person name="Kazmierczak K.M."/>
            <person name="Andrzejewski T.M."/>
            <person name="Davidsen T.M."/>
            <person name="Wayne K.J."/>
            <person name="Tettelin H."/>
            <person name="Glass J.I."/>
            <person name="Rusch D."/>
            <person name="Podicherti R."/>
            <person name="Tsui H.-C.T."/>
            <person name="Winkler M.E."/>
        </authorList>
    </citation>
    <scope>NUCLEOTIDE SEQUENCE</scope>
</reference>
<dbReference type="EMBL" id="UINC01032685">
    <property type="protein sequence ID" value="SVB20754.1"/>
    <property type="molecule type" value="Genomic_DNA"/>
</dbReference>
<gene>
    <name evidence="1" type="ORF">METZ01_LOCUS173608</name>
</gene>